<keyword evidence="4 6" id="KW-1133">Transmembrane helix</keyword>
<reference evidence="7 8" key="1">
    <citation type="submission" date="2020-08" db="EMBL/GenBank/DDBJ databases">
        <title>Sequencing the genomes of 1000 actinobacteria strains.</title>
        <authorList>
            <person name="Klenk H.-P."/>
        </authorList>
    </citation>
    <scope>NUCLEOTIDE SEQUENCE [LARGE SCALE GENOMIC DNA]</scope>
    <source>
        <strain evidence="7 8">DSM 105369</strain>
    </source>
</reference>
<dbReference type="NCBIfam" id="NF038013">
    <property type="entry name" value="AceTr_1"/>
    <property type="match status" value="1"/>
</dbReference>
<comment type="caution">
    <text evidence="7">The sequence shown here is derived from an EMBL/GenBank/DDBJ whole genome shotgun (WGS) entry which is preliminary data.</text>
</comment>
<dbReference type="EMBL" id="JACHVQ010000001">
    <property type="protein sequence ID" value="MBB2891039.1"/>
    <property type="molecule type" value="Genomic_DNA"/>
</dbReference>
<accession>A0A839N2M1</accession>
<keyword evidence="5 6" id="KW-0472">Membrane</keyword>
<dbReference type="PANTHER" id="PTHR31123">
    <property type="entry name" value="ACCUMULATION OF DYADS PROTEIN 2-RELATED"/>
    <property type="match status" value="1"/>
</dbReference>
<dbReference type="InterPro" id="IPR000791">
    <property type="entry name" value="Gpr1/Fun34/SatP-like"/>
</dbReference>
<gene>
    <name evidence="7" type="ORF">FHU39_001023</name>
</gene>
<evidence type="ECO:0000313" key="8">
    <source>
        <dbReference type="Proteomes" id="UP000559182"/>
    </source>
</evidence>
<evidence type="ECO:0000256" key="2">
    <source>
        <dbReference type="ARBA" id="ARBA00005587"/>
    </source>
</evidence>
<organism evidence="7 8">
    <name type="scientific">Flexivirga oryzae</name>
    <dbReference type="NCBI Taxonomy" id="1794944"/>
    <lineage>
        <taxon>Bacteria</taxon>
        <taxon>Bacillati</taxon>
        <taxon>Actinomycetota</taxon>
        <taxon>Actinomycetes</taxon>
        <taxon>Micrococcales</taxon>
        <taxon>Dermacoccaceae</taxon>
        <taxon>Flexivirga</taxon>
    </lineage>
</organism>
<feature type="transmembrane region" description="Helical" evidence="6">
    <location>
        <begin position="80"/>
        <end position="102"/>
    </location>
</feature>
<comment type="subcellular location">
    <subcellularLocation>
        <location evidence="1">Membrane</location>
        <topology evidence="1">Multi-pass membrane protein</topology>
    </subcellularLocation>
</comment>
<sequence length="206" mass="22251">MPVETIVDRTSQIDDTKRESQVNPAPLAFGAFAGTTFLLSWVNAGMVGEVSIDAAVSTAWIFGGTIQILVAFWHLRNNELFPAVTFGSFGSFWCSFALFSTLYLDNIPPAEHGVVTALFLFPWAVFSLYMLVGALRVSIGIVIAFVGVEVTLISLIIGNATGVEAYVRVGGWAGVALAAVVWYLAAAEVINHQFKRHLLPIGDLTR</sequence>
<feature type="transmembrane region" description="Helical" evidence="6">
    <location>
        <begin position="139"/>
        <end position="157"/>
    </location>
</feature>
<dbReference type="Pfam" id="PF01184">
    <property type="entry name" value="Gpr1_Fun34_YaaH"/>
    <property type="match status" value="1"/>
</dbReference>
<dbReference type="InterPro" id="IPR051633">
    <property type="entry name" value="AceTr"/>
</dbReference>
<evidence type="ECO:0000256" key="4">
    <source>
        <dbReference type="ARBA" id="ARBA00022989"/>
    </source>
</evidence>
<dbReference type="GO" id="GO:0015123">
    <property type="term" value="F:acetate transmembrane transporter activity"/>
    <property type="evidence" value="ECO:0007669"/>
    <property type="project" value="TreeGrafter"/>
</dbReference>
<feature type="transmembrane region" description="Helical" evidence="6">
    <location>
        <begin position="169"/>
        <end position="190"/>
    </location>
</feature>
<evidence type="ECO:0000313" key="7">
    <source>
        <dbReference type="EMBL" id="MBB2891039.1"/>
    </source>
</evidence>
<feature type="transmembrane region" description="Helical" evidence="6">
    <location>
        <begin position="114"/>
        <end position="132"/>
    </location>
</feature>
<feature type="transmembrane region" description="Helical" evidence="6">
    <location>
        <begin position="27"/>
        <end position="48"/>
    </location>
</feature>
<evidence type="ECO:0000256" key="3">
    <source>
        <dbReference type="ARBA" id="ARBA00022692"/>
    </source>
</evidence>
<dbReference type="GO" id="GO:0005886">
    <property type="term" value="C:plasma membrane"/>
    <property type="evidence" value="ECO:0007669"/>
    <property type="project" value="TreeGrafter"/>
</dbReference>
<proteinExistence type="inferred from homology"/>
<keyword evidence="3 6" id="KW-0812">Transmembrane</keyword>
<dbReference type="AlphaFoldDB" id="A0A839N2M1"/>
<name>A0A839N2M1_9MICO</name>
<comment type="similarity">
    <text evidence="2">Belongs to the acetate uptake transporter (AceTr) (TC 2.A.96) family.</text>
</comment>
<keyword evidence="8" id="KW-1185">Reference proteome</keyword>
<dbReference type="PANTHER" id="PTHR31123:SF1">
    <property type="entry name" value="ACCUMULATION OF DYADS PROTEIN 2-RELATED"/>
    <property type="match status" value="1"/>
</dbReference>
<evidence type="ECO:0000256" key="6">
    <source>
        <dbReference type="SAM" id="Phobius"/>
    </source>
</evidence>
<protein>
    <submittedName>
        <fullName evidence="7">Uncharacterized protein</fullName>
    </submittedName>
</protein>
<evidence type="ECO:0000256" key="1">
    <source>
        <dbReference type="ARBA" id="ARBA00004141"/>
    </source>
</evidence>
<dbReference type="RefSeq" id="WP_183319355.1">
    <property type="nucleotide sequence ID" value="NZ_JACHVQ010000001.1"/>
</dbReference>
<dbReference type="Proteomes" id="UP000559182">
    <property type="component" value="Unassembled WGS sequence"/>
</dbReference>
<feature type="transmembrane region" description="Helical" evidence="6">
    <location>
        <begin position="54"/>
        <end position="73"/>
    </location>
</feature>
<evidence type="ECO:0000256" key="5">
    <source>
        <dbReference type="ARBA" id="ARBA00023136"/>
    </source>
</evidence>